<dbReference type="AlphaFoldDB" id="A0A5N5WF80"/>
<dbReference type="OrthoDB" id="4523591at2"/>
<evidence type="ECO:0000313" key="1">
    <source>
        <dbReference type="EMBL" id="KAB7852702.1"/>
    </source>
</evidence>
<reference evidence="1 2" key="1">
    <citation type="journal article" date="2019" name="Microb. Cell Fact.">
        <title>Exploring novel herbicidin analogues by transcriptional regulator overexpression and MS/MS molecular networking.</title>
        <authorList>
            <person name="Shi Y."/>
            <person name="Gu R."/>
            <person name="Li Y."/>
            <person name="Wang X."/>
            <person name="Ren W."/>
            <person name="Li X."/>
            <person name="Wang L."/>
            <person name="Xie Y."/>
            <person name="Hong B."/>
        </authorList>
    </citation>
    <scope>NUCLEOTIDE SEQUENCE [LARGE SCALE GENOMIC DNA]</scope>
    <source>
        <strain evidence="1 2">US-43</strain>
    </source>
</reference>
<dbReference type="Pfam" id="PF20226">
    <property type="entry name" value="DUF6585"/>
    <property type="match status" value="1"/>
</dbReference>
<organism evidence="1 2">
    <name type="scientific">Streptomyces mobaraensis</name>
    <name type="common">Streptoverticillium mobaraense</name>
    <dbReference type="NCBI Taxonomy" id="35621"/>
    <lineage>
        <taxon>Bacteria</taxon>
        <taxon>Bacillati</taxon>
        <taxon>Actinomycetota</taxon>
        <taxon>Actinomycetes</taxon>
        <taxon>Kitasatosporales</taxon>
        <taxon>Streptomycetaceae</taxon>
        <taxon>Streptomyces</taxon>
    </lineage>
</organism>
<keyword evidence="2" id="KW-1185">Reference proteome</keyword>
<dbReference type="EMBL" id="VOKX01000001">
    <property type="protein sequence ID" value="KAB7852702.1"/>
    <property type="molecule type" value="Genomic_DNA"/>
</dbReference>
<comment type="caution">
    <text evidence="1">The sequence shown here is derived from an EMBL/GenBank/DDBJ whole genome shotgun (WGS) entry which is preliminary data.</text>
</comment>
<gene>
    <name evidence="1" type="ORF">FRZ00_00365</name>
</gene>
<dbReference type="Proteomes" id="UP000327000">
    <property type="component" value="Unassembled WGS sequence"/>
</dbReference>
<dbReference type="InterPro" id="IPR046492">
    <property type="entry name" value="DUF6585"/>
</dbReference>
<proteinExistence type="predicted"/>
<name>A0A5N5WF80_STRMB</name>
<sequence>MPEILLPRDGEWRVLTPEARDAAERHELGQPVDVYALTSGLSRRKINRVYEFARGVVRQDHGGPAEAFRLADMTEVTARVTDRTYNGRYDATYFTFTIACAHGGPLRISAYYKSRGDHGYRYFGLGEAIREHVATRRLPAARERLRQGHEVSFGDFGLSRDGLIWKGKRPVPWEYVGPARTKEGWLTVELSDGRPKKCERELAVIPDYALFLTLLAELRESPPRVG</sequence>
<dbReference type="RefSeq" id="WP_152262076.1">
    <property type="nucleotide sequence ID" value="NZ_VOKX01000001.1"/>
</dbReference>
<evidence type="ECO:0000313" key="2">
    <source>
        <dbReference type="Proteomes" id="UP000327000"/>
    </source>
</evidence>
<protein>
    <submittedName>
        <fullName evidence="1">Uncharacterized protein</fullName>
    </submittedName>
</protein>
<accession>A0A5N5WF80</accession>